<dbReference type="AlphaFoldDB" id="A0A6L9L1U2"/>
<evidence type="ECO:0000313" key="4">
    <source>
        <dbReference type="Proteomes" id="UP000474175"/>
    </source>
</evidence>
<feature type="compositionally biased region" description="Low complexity" evidence="1">
    <location>
        <begin position="107"/>
        <end position="124"/>
    </location>
</feature>
<gene>
    <name evidence="3" type="ORF">GK108_05545</name>
</gene>
<keyword evidence="2" id="KW-0812">Transmembrane</keyword>
<dbReference type="Proteomes" id="UP000474175">
    <property type="component" value="Unassembled WGS sequence"/>
</dbReference>
<evidence type="ECO:0000256" key="1">
    <source>
        <dbReference type="SAM" id="MobiDB-lite"/>
    </source>
</evidence>
<feature type="transmembrane region" description="Helical" evidence="2">
    <location>
        <begin position="56"/>
        <end position="77"/>
    </location>
</feature>
<protein>
    <submittedName>
        <fullName evidence="3">Uncharacterized protein</fullName>
    </submittedName>
</protein>
<dbReference type="EMBL" id="JAAFZH010000002">
    <property type="protein sequence ID" value="NDU94330.1"/>
    <property type="molecule type" value="Genomic_DNA"/>
</dbReference>
<evidence type="ECO:0000313" key="3">
    <source>
        <dbReference type="EMBL" id="NDU94330.1"/>
    </source>
</evidence>
<dbReference type="RefSeq" id="WP_163944151.1">
    <property type="nucleotide sequence ID" value="NZ_JAAFZH010000002.1"/>
</dbReference>
<keyword evidence="2" id="KW-1133">Transmembrane helix</keyword>
<sequence length="494" mass="54760">MKNSNHELNKALRKFLQHSLGNHAVAPKPAVDAAILKALQQKQLDQERSKQRRKRIGTAGLALLLVLFILPLTWTVMQRSTPFLNQENTITRKVIERSPVRPEAMPNSSRSLSEQNVSSSSNDNTLTASRSARHAKRSVAQTLEKLPEIVTAKVSAKPYSIAVPAGKSGQNERSAPERFASSHNQPQKIRVINNRSTYQTATLVTNKQSTPPVAPPVVINQGSSLPVAYVSSAEETLVGTTDSLLSDPVEELTLLNPIVLPTLTHLQIASTFRTIQPLSRPYQAKSRRQRTVIEETNGLHWLLNVVPLTTRQRVILLPNSEARVQDVRFSSQLNQSAGYKLTVGAEKKGFQVMLSYTQLQMRSTYAYSTDRYVVEENKNQYSIKRLGTPATTALSIQLAGVVVRKQLVINNPVLGRLFANVGLEYARSLESAPQQFLFASASVGKLIELAQGTTLCIGPYVDYSFNKLQPVEQLQIRPYQAGLSFSIRLKQPTH</sequence>
<keyword evidence="2" id="KW-0472">Membrane</keyword>
<feature type="region of interest" description="Disordered" evidence="1">
    <location>
        <begin position="164"/>
        <end position="184"/>
    </location>
</feature>
<reference evidence="3 4" key="1">
    <citation type="submission" date="2020-02" db="EMBL/GenBank/DDBJ databases">
        <title>Draft genome sequence of two Spirosoma agri KCTC 52727 and Spirosoma terrae KCTC 52035.</title>
        <authorList>
            <person name="Rojas J."/>
            <person name="Ambika Manirajan B."/>
            <person name="Suarez C."/>
            <person name="Ratering S."/>
            <person name="Schnell S."/>
        </authorList>
    </citation>
    <scope>NUCLEOTIDE SEQUENCE [LARGE SCALE GENOMIC DNA]</scope>
    <source>
        <strain evidence="3 4">KCTC 52035</strain>
    </source>
</reference>
<accession>A0A6L9L1U2</accession>
<organism evidence="3 4">
    <name type="scientific">Spirosoma terrae</name>
    <dbReference type="NCBI Taxonomy" id="1968276"/>
    <lineage>
        <taxon>Bacteria</taxon>
        <taxon>Pseudomonadati</taxon>
        <taxon>Bacteroidota</taxon>
        <taxon>Cytophagia</taxon>
        <taxon>Cytophagales</taxon>
        <taxon>Cytophagaceae</taxon>
        <taxon>Spirosoma</taxon>
    </lineage>
</organism>
<name>A0A6L9L1U2_9BACT</name>
<proteinExistence type="predicted"/>
<feature type="region of interest" description="Disordered" evidence="1">
    <location>
        <begin position="95"/>
        <end position="139"/>
    </location>
</feature>
<comment type="caution">
    <text evidence="3">The sequence shown here is derived from an EMBL/GenBank/DDBJ whole genome shotgun (WGS) entry which is preliminary data.</text>
</comment>
<keyword evidence="4" id="KW-1185">Reference proteome</keyword>
<evidence type="ECO:0000256" key="2">
    <source>
        <dbReference type="SAM" id="Phobius"/>
    </source>
</evidence>